<reference evidence="4" key="1">
    <citation type="submission" date="2022-04" db="EMBL/GenBank/DDBJ databases">
        <title>Diverse halophilic archaea isolated from saline environments.</title>
        <authorList>
            <person name="Cui H.-L."/>
        </authorList>
    </citation>
    <scope>NUCLEOTIDE SEQUENCE</scope>
    <source>
        <strain evidence="4">XZYJT40</strain>
    </source>
</reference>
<keyword evidence="1" id="KW-0479">Metal-binding</keyword>
<dbReference type="Proteomes" id="UP000830434">
    <property type="component" value="Chromosome"/>
</dbReference>
<dbReference type="SUPFAM" id="SSF57783">
    <property type="entry name" value="Zinc beta-ribbon"/>
    <property type="match status" value="1"/>
</dbReference>
<dbReference type="GO" id="GO:0008270">
    <property type="term" value="F:zinc ion binding"/>
    <property type="evidence" value="ECO:0007669"/>
    <property type="project" value="UniProtKB-KW"/>
</dbReference>
<dbReference type="AlphaFoldDB" id="A0A8U0IM30"/>
<keyword evidence="5" id="KW-1185">Reference proteome</keyword>
<evidence type="ECO:0000313" key="5">
    <source>
        <dbReference type="Proteomes" id="UP000830434"/>
    </source>
</evidence>
<feature type="compositionally biased region" description="Basic and acidic residues" evidence="2">
    <location>
        <begin position="209"/>
        <end position="221"/>
    </location>
</feature>
<sequence length="231" mass="25502">MANTTASERTHASLPPVEGVTDIRSQRARMERMAVTPLGGGVYEIESQSGNTYSVDLPGGRCTCPDHNFRGVRCKHLRRVAMEVTEGRVPPPGQQAVTCRNCGDERFVDETDRGPHFCEECGLDPGETVVDRETGDLLVVVRTTSRRADEVEITGHGCTVAEYSSNAAYRPDDVVVEAMYPVPAGLGSGDLQPRHLRRYSFPRGRLARRREDVRPAEREDQSALDDFEATV</sequence>
<feature type="region of interest" description="Disordered" evidence="2">
    <location>
        <begin position="1"/>
        <end position="24"/>
    </location>
</feature>
<dbReference type="PROSITE" id="PS50966">
    <property type="entry name" value="ZF_SWIM"/>
    <property type="match status" value="1"/>
</dbReference>
<evidence type="ECO:0000256" key="1">
    <source>
        <dbReference type="PROSITE-ProRule" id="PRU00325"/>
    </source>
</evidence>
<gene>
    <name evidence="4" type="ORF">M0R88_04845</name>
</gene>
<keyword evidence="1" id="KW-0863">Zinc-finger</keyword>
<organism evidence="4 5">
    <name type="scientific">Halorussus gelatinilyticus</name>
    <dbReference type="NCBI Taxonomy" id="2937524"/>
    <lineage>
        <taxon>Archaea</taxon>
        <taxon>Methanobacteriati</taxon>
        <taxon>Methanobacteriota</taxon>
        <taxon>Stenosarchaea group</taxon>
        <taxon>Halobacteria</taxon>
        <taxon>Halobacteriales</taxon>
        <taxon>Haladaptataceae</taxon>
        <taxon>Halorussus</taxon>
    </lineage>
</organism>
<proteinExistence type="predicted"/>
<feature type="compositionally biased region" description="Acidic residues" evidence="2">
    <location>
        <begin position="222"/>
        <end position="231"/>
    </location>
</feature>
<protein>
    <submittedName>
        <fullName evidence="4">TFIIB-type zinc ribbon-containing protein</fullName>
    </submittedName>
</protein>
<name>A0A8U0IM30_9EURY</name>
<feature type="region of interest" description="Disordered" evidence="2">
    <location>
        <begin position="208"/>
        <end position="231"/>
    </location>
</feature>
<dbReference type="Gene3D" id="2.20.25.10">
    <property type="match status" value="1"/>
</dbReference>
<dbReference type="RefSeq" id="WP_248655834.1">
    <property type="nucleotide sequence ID" value="NZ_CP096658.1"/>
</dbReference>
<dbReference type="KEGG" id="haxz:M0R88_04845"/>
<accession>A0A8U0IM30</accession>
<dbReference type="GeneID" id="72189158"/>
<dbReference type="InterPro" id="IPR007527">
    <property type="entry name" value="Znf_SWIM"/>
</dbReference>
<evidence type="ECO:0000313" key="4">
    <source>
        <dbReference type="EMBL" id="UPW01432.1"/>
    </source>
</evidence>
<evidence type="ECO:0000259" key="3">
    <source>
        <dbReference type="PROSITE" id="PS50966"/>
    </source>
</evidence>
<evidence type="ECO:0000256" key="2">
    <source>
        <dbReference type="SAM" id="MobiDB-lite"/>
    </source>
</evidence>
<keyword evidence="1" id="KW-0862">Zinc</keyword>
<feature type="domain" description="SWIM-type" evidence="3">
    <location>
        <begin position="53"/>
        <end position="85"/>
    </location>
</feature>
<dbReference type="EMBL" id="CP096658">
    <property type="protein sequence ID" value="UPW01432.1"/>
    <property type="molecule type" value="Genomic_DNA"/>
</dbReference>